<evidence type="ECO:0000256" key="3">
    <source>
        <dbReference type="ARBA" id="ARBA00022692"/>
    </source>
</evidence>
<comment type="subcellular location">
    <subcellularLocation>
        <location evidence="1">Cell membrane</location>
        <topology evidence="1">Multi-pass membrane protein</topology>
    </subcellularLocation>
</comment>
<reference evidence="7 8" key="1">
    <citation type="submission" date="2024-03" db="EMBL/GenBank/DDBJ databases">
        <title>Novel species of the genus Variovorax.</title>
        <authorList>
            <person name="Liu Q."/>
            <person name="Xin Y.-H."/>
        </authorList>
    </citation>
    <scope>NUCLEOTIDE SEQUENCE [LARGE SCALE GENOMIC DNA]</scope>
    <source>
        <strain evidence="7 8">KACC 18899</strain>
    </source>
</reference>
<keyword evidence="8" id="KW-1185">Reference proteome</keyword>
<dbReference type="EMBL" id="JBBKZU010000014">
    <property type="protein sequence ID" value="MEJ8814642.1"/>
    <property type="molecule type" value="Genomic_DNA"/>
</dbReference>
<gene>
    <name evidence="7" type="ORF">WKW77_26445</name>
</gene>
<dbReference type="InterPro" id="IPR001851">
    <property type="entry name" value="ABC_transp_permease"/>
</dbReference>
<accession>A0ABU8VLU8</accession>
<dbReference type="Pfam" id="PF02653">
    <property type="entry name" value="BPD_transp_2"/>
    <property type="match status" value="1"/>
</dbReference>
<evidence type="ECO:0000256" key="5">
    <source>
        <dbReference type="ARBA" id="ARBA00023136"/>
    </source>
</evidence>
<dbReference type="PANTHER" id="PTHR30482:SF20">
    <property type="entry name" value="HIGH-AFFINITY BRANCHED-CHAIN AMINO ACID TRANSPORT SYSTEM PERMEASE PROTEIN LIVM"/>
    <property type="match status" value="1"/>
</dbReference>
<name>A0ABU8VLU8_9BURK</name>
<comment type="caution">
    <text evidence="7">The sequence shown here is derived from an EMBL/GenBank/DDBJ whole genome shotgun (WGS) entry which is preliminary data.</text>
</comment>
<feature type="transmembrane region" description="Helical" evidence="6">
    <location>
        <begin position="35"/>
        <end position="53"/>
    </location>
</feature>
<dbReference type="InterPro" id="IPR043428">
    <property type="entry name" value="LivM-like"/>
</dbReference>
<keyword evidence="5 6" id="KW-0472">Membrane</keyword>
<evidence type="ECO:0000256" key="6">
    <source>
        <dbReference type="SAM" id="Phobius"/>
    </source>
</evidence>
<keyword evidence="4 6" id="KW-1133">Transmembrane helix</keyword>
<organism evidence="7 8">
    <name type="scientific">Variovorax ureilyticus</name>
    <dbReference type="NCBI Taxonomy" id="1836198"/>
    <lineage>
        <taxon>Bacteria</taxon>
        <taxon>Pseudomonadati</taxon>
        <taxon>Pseudomonadota</taxon>
        <taxon>Betaproteobacteria</taxon>
        <taxon>Burkholderiales</taxon>
        <taxon>Comamonadaceae</taxon>
        <taxon>Variovorax</taxon>
    </lineage>
</organism>
<keyword evidence="2" id="KW-1003">Cell membrane</keyword>
<feature type="transmembrane region" description="Helical" evidence="6">
    <location>
        <begin position="12"/>
        <end position="29"/>
    </location>
</feature>
<feature type="transmembrane region" description="Helical" evidence="6">
    <location>
        <begin position="113"/>
        <end position="131"/>
    </location>
</feature>
<feature type="transmembrane region" description="Helical" evidence="6">
    <location>
        <begin position="289"/>
        <end position="312"/>
    </location>
</feature>
<dbReference type="RefSeq" id="WP_340359872.1">
    <property type="nucleotide sequence ID" value="NZ_JBBKZU010000014.1"/>
</dbReference>
<proteinExistence type="predicted"/>
<protein>
    <submittedName>
        <fullName evidence="7">Branched-chain amino acid ABC transporter permease</fullName>
    </submittedName>
</protein>
<evidence type="ECO:0000256" key="1">
    <source>
        <dbReference type="ARBA" id="ARBA00004651"/>
    </source>
</evidence>
<evidence type="ECO:0000256" key="4">
    <source>
        <dbReference type="ARBA" id="ARBA00022989"/>
    </source>
</evidence>
<dbReference type="PANTHER" id="PTHR30482">
    <property type="entry name" value="HIGH-AFFINITY BRANCHED-CHAIN AMINO ACID TRANSPORT SYSTEM PERMEASE"/>
    <property type="match status" value="1"/>
</dbReference>
<feature type="transmembrane region" description="Helical" evidence="6">
    <location>
        <begin position="85"/>
        <end position="106"/>
    </location>
</feature>
<dbReference type="CDD" id="cd06581">
    <property type="entry name" value="TM_PBP1_LivM_like"/>
    <property type="match status" value="1"/>
</dbReference>
<sequence length="325" mass="34359">MTLHNKQTKRSRWLTASLIVLAAVAPFLLPNFIVFQLTLVLVYSVAIMGLILLTGFNGQFSLGHVAFFAAGAYTAAILLDRNLVSYPVTLLIAGAICFVFGFLFGFPALRLEGVYLALATFALSVATPQVLKLTPLIPFTGGVNGISLIKPEAPFGLTMSADVWIYLCVLSVTLLMLAAALGLMATRSGRALVAIRDNPIAARSMGVNISLYKTLAFGISALYAGVAGAMSAIAVQYVSPDSFTMSVSIALFVGMVLGGIRWLPGAFFGGIFIVFIPQVSESFQKGSEGIVYAVLLILLVFLMPAGLAGLLATGRKRFSRGGSTK</sequence>
<feature type="transmembrane region" description="Helical" evidence="6">
    <location>
        <begin position="215"/>
        <end position="237"/>
    </location>
</feature>
<evidence type="ECO:0000313" key="7">
    <source>
        <dbReference type="EMBL" id="MEJ8814642.1"/>
    </source>
</evidence>
<feature type="transmembrane region" description="Helical" evidence="6">
    <location>
        <begin position="163"/>
        <end position="186"/>
    </location>
</feature>
<dbReference type="Proteomes" id="UP001365846">
    <property type="component" value="Unassembled WGS sequence"/>
</dbReference>
<evidence type="ECO:0000313" key="8">
    <source>
        <dbReference type="Proteomes" id="UP001365846"/>
    </source>
</evidence>
<feature type="transmembrane region" description="Helical" evidence="6">
    <location>
        <begin position="249"/>
        <end position="277"/>
    </location>
</feature>
<evidence type="ECO:0000256" key="2">
    <source>
        <dbReference type="ARBA" id="ARBA00022475"/>
    </source>
</evidence>
<keyword evidence="3 6" id="KW-0812">Transmembrane</keyword>
<feature type="transmembrane region" description="Helical" evidence="6">
    <location>
        <begin position="60"/>
        <end position="79"/>
    </location>
</feature>